<feature type="region of interest" description="Disordered" evidence="1">
    <location>
        <begin position="1"/>
        <end position="22"/>
    </location>
</feature>
<dbReference type="AlphaFoldDB" id="A0A2P2PQN7"/>
<protein>
    <submittedName>
        <fullName evidence="2">Uncharacterized protein</fullName>
    </submittedName>
</protein>
<sequence length="59" mass="6398">MSTARRTQGTSPAPKMAINRGVRQGDDVARMKLDSRCFIFGTSYQCGAHGFIGQPVVPQ</sequence>
<proteinExistence type="predicted"/>
<evidence type="ECO:0000313" key="2">
    <source>
        <dbReference type="EMBL" id="MBX57044.1"/>
    </source>
</evidence>
<name>A0A2P2PQN7_RHIMU</name>
<dbReference type="EMBL" id="GGEC01076560">
    <property type="protein sequence ID" value="MBX57044.1"/>
    <property type="molecule type" value="Transcribed_RNA"/>
</dbReference>
<accession>A0A2P2PQN7</accession>
<feature type="compositionally biased region" description="Polar residues" evidence="1">
    <location>
        <begin position="1"/>
        <end position="11"/>
    </location>
</feature>
<reference evidence="2" key="1">
    <citation type="submission" date="2018-02" db="EMBL/GenBank/DDBJ databases">
        <title>Rhizophora mucronata_Transcriptome.</title>
        <authorList>
            <person name="Meera S.P."/>
            <person name="Sreeshan A."/>
            <person name="Augustine A."/>
        </authorList>
    </citation>
    <scope>NUCLEOTIDE SEQUENCE</scope>
    <source>
        <tissue evidence="2">Leaf</tissue>
    </source>
</reference>
<evidence type="ECO:0000256" key="1">
    <source>
        <dbReference type="SAM" id="MobiDB-lite"/>
    </source>
</evidence>
<organism evidence="2">
    <name type="scientific">Rhizophora mucronata</name>
    <name type="common">Asiatic mangrove</name>
    <dbReference type="NCBI Taxonomy" id="61149"/>
    <lineage>
        <taxon>Eukaryota</taxon>
        <taxon>Viridiplantae</taxon>
        <taxon>Streptophyta</taxon>
        <taxon>Embryophyta</taxon>
        <taxon>Tracheophyta</taxon>
        <taxon>Spermatophyta</taxon>
        <taxon>Magnoliopsida</taxon>
        <taxon>eudicotyledons</taxon>
        <taxon>Gunneridae</taxon>
        <taxon>Pentapetalae</taxon>
        <taxon>rosids</taxon>
        <taxon>fabids</taxon>
        <taxon>Malpighiales</taxon>
        <taxon>Rhizophoraceae</taxon>
        <taxon>Rhizophora</taxon>
    </lineage>
</organism>